<dbReference type="Proteomes" id="UP000005239">
    <property type="component" value="Unassembled WGS sequence"/>
</dbReference>
<reference evidence="1" key="2">
    <citation type="submission" date="2022-06" db="UniProtKB">
        <authorList>
            <consortium name="EnsemblMetazoa"/>
        </authorList>
    </citation>
    <scope>IDENTIFICATION</scope>
    <source>
        <strain evidence="1">PS312</strain>
    </source>
</reference>
<accession>A0A8R1UPM5</accession>
<dbReference type="PANTHER" id="PTHR45830:SF15">
    <property type="entry name" value="SERPENTINE RECEPTOR, CLASS I"/>
    <property type="match status" value="1"/>
</dbReference>
<protein>
    <submittedName>
        <fullName evidence="1">Uncharacterized protein</fullName>
    </submittedName>
</protein>
<dbReference type="AlphaFoldDB" id="A0A2A6BLR2"/>
<evidence type="ECO:0000313" key="1">
    <source>
        <dbReference type="EnsemblMetazoa" id="PPA36034.1"/>
    </source>
</evidence>
<dbReference type="EnsemblMetazoa" id="PPA36034.1">
    <property type="protein sequence ID" value="PPA36034.1"/>
    <property type="gene ID" value="WBGene00274403"/>
</dbReference>
<proteinExistence type="predicted"/>
<reference evidence="2" key="1">
    <citation type="journal article" date="2008" name="Nat. Genet.">
        <title>The Pristionchus pacificus genome provides a unique perspective on nematode lifestyle and parasitism.</title>
        <authorList>
            <person name="Dieterich C."/>
            <person name="Clifton S.W."/>
            <person name="Schuster L.N."/>
            <person name="Chinwalla A."/>
            <person name="Delehaunty K."/>
            <person name="Dinkelacker I."/>
            <person name="Fulton L."/>
            <person name="Fulton R."/>
            <person name="Godfrey J."/>
            <person name="Minx P."/>
            <person name="Mitreva M."/>
            <person name="Roeseler W."/>
            <person name="Tian H."/>
            <person name="Witte H."/>
            <person name="Yang S.P."/>
            <person name="Wilson R.K."/>
            <person name="Sommer R.J."/>
        </authorList>
    </citation>
    <scope>NUCLEOTIDE SEQUENCE [LARGE SCALE GENOMIC DNA]</scope>
    <source>
        <strain evidence="2">PS312</strain>
    </source>
</reference>
<dbReference type="PANTHER" id="PTHR45830">
    <property type="entry name" value="SERPENTINE RECEPTOR, CLASS I"/>
    <property type="match status" value="1"/>
</dbReference>
<gene>
    <name evidence="1" type="primary">WBGene00274403</name>
</gene>
<keyword evidence="2" id="KW-1185">Reference proteome</keyword>
<evidence type="ECO:0000313" key="2">
    <source>
        <dbReference type="Proteomes" id="UP000005239"/>
    </source>
</evidence>
<accession>A0A2A6BLR2</accession>
<organism evidence="1 2">
    <name type="scientific">Pristionchus pacificus</name>
    <name type="common">Parasitic nematode worm</name>
    <dbReference type="NCBI Taxonomy" id="54126"/>
    <lineage>
        <taxon>Eukaryota</taxon>
        <taxon>Metazoa</taxon>
        <taxon>Ecdysozoa</taxon>
        <taxon>Nematoda</taxon>
        <taxon>Chromadorea</taxon>
        <taxon>Rhabditida</taxon>
        <taxon>Rhabditina</taxon>
        <taxon>Diplogasteromorpha</taxon>
        <taxon>Diplogasteroidea</taxon>
        <taxon>Neodiplogasteridae</taxon>
        <taxon>Pristionchus</taxon>
    </lineage>
</organism>
<sequence>MNVIGFGYFGRDHDDYDKLIQEPELAWLMERGGEIFLFGPPSDPQYFKWELIGLALSIIVIAPFLMFFTADSMKNIAQNSSLSHYLSGNTRAMALRMVQVFLVQCLGAVLCYIVPLGFMLSFMIIDPSFMPDWFLGPARLFILTLFTVNGHQFCIFFILKNPAHRKIILSCVKRLFRGSPGPKLTLSNAEQR</sequence>
<name>A0A2A6BLR2_PRIPA</name>